<dbReference type="GO" id="GO:0016020">
    <property type="term" value="C:membrane"/>
    <property type="evidence" value="ECO:0007669"/>
    <property type="project" value="UniProtKB-UniRule"/>
</dbReference>
<protein>
    <submittedName>
        <fullName evidence="4">AAA family ATPase</fullName>
    </submittedName>
</protein>
<dbReference type="AlphaFoldDB" id="A0A9E4T7Q0"/>
<accession>A0A9E4T7Q0</accession>
<feature type="region of interest" description="Disordered" evidence="2">
    <location>
        <begin position="299"/>
        <end position="341"/>
    </location>
</feature>
<dbReference type="InterPro" id="IPR036737">
    <property type="entry name" value="OmpA-like_sf"/>
</dbReference>
<evidence type="ECO:0000256" key="1">
    <source>
        <dbReference type="PROSITE-ProRule" id="PRU00473"/>
    </source>
</evidence>
<dbReference type="GO" id="GO:0016887">
    <property type="term" value="F:ATP hydrolysis activity"/>
    <property type="evidence" value="ECO:0007669"/>
    <property type="project" value="InterPro"/>
</dbReference>
<feature type="compositionally biased region" description="Acidic residues" evidence="2">
    <location>
        <begin position="364"/>
        <end position="382"/>
    </location>
</feature>
<dbReference type="SUPFAM" id="SSF52540">
    <property type="entry name" value="P-loop containing nucleoside triphosphate hydrolases"/>
    <property type="match status" value="1"/>
</dbReference>
<dbReference type="SUPFAM" id="SSF103088">
    <property type="entry name" value="OmpA-like"/>
    <property type="match status" value="1"/>
</dbReference>
<feature type="region of interest" description="Disordered" evidence="2">
    <location>
        <begin position="423"/>
        <end position="443"/>
    </location>
</feature>
<feature type="region of interest" description="Disordered" evidence="2">
    <location>
        <begin position="364"/>
        <end position="383"/>
    </location>
</feature>
<comment type="caution">
    <text evidence="4">The sequence shown here is derived from an EMBL/GenBank/DDBJ whole genome shotgun (WGS) entry which is preliminary data.</text>
</comment>
<dbReference type="Gene3D" id="3.40.50.300">
    <property type="entry name" value="P-loop containing nucleotide triphosphate hydrolases"/>
    <property type="match status" value="1"/>
</dbReference>
<evidence type="ECO:0000313" key="5">
    <source>
        <dbReference type="Proteomes" id="UP000886667"/>
    </source>
</evidence>
<name>A0A9E4T7Q0_9GAMM</name>
<dbReference type="CDD" id="cd07185">
    <property type="entry name" value="OmpA_C-like"/>
    <property type="match status" value="1"/>
</dbReference>
<feature type="compositionally biased region" description="Polar residues" evidence="2">
    <location>
        <begin position="559"/>
        <end position="573"/>
    </location>
</feature>
<keyword evidence="1" id="KW-0472">Membrane</keyword>
<dbReference type="InterPro" id="IPR049945">
    <property type="entry name" value="AAA_22"/>
</dbReference>
<organism evidence="4 5">
    <name type="scientific">Candidatus Thiodiazotropha taylori</name>
    <dbReference type="NCBI Taxonomy" id="2792791"/>
    <lineage>
        <taxon>Bacteria</taxon>
        <taxon>Pseudomonadati</taxon>
        <taxon>Pseudomonadota</taxon>
        <taxon>Gammaproteobacteria</taxon>
        <taxon>Chromatiales</taxon>
        <taxon>Sedimenticolaceae</taxon>
        <taxon>Candidatus Thiodiazotropha</taxon>
    </lineage>
</organism>
<dbReference type="PANTHER" id="PTHR35894">
    <property type="entry name" value="GENERAL SECRETION PATHWAY PROTEIN A-RELATED"/>
    <property type="match status" value="1"/>
</dbReference>
<feature type="compositionally biased region" description="Low complexity" evidence="2">
    <location>
        <begin position="324"/>
        <end position="334"/>
    </location>
</feature>
<evidence type="ECO:0000259" key="3">
    <source>
        <dbReference type="PROSITE" id="PS51123"/>
    </source>
</evidence>
<evidence type="ECO:0000313" key="4">
    <source>
        <dbReference type="EMBL" id="MCG7949023.1"/>
    </source>
</evidence>
<dbReference type="Gene3D" id="3.30.1330.60">
    <property type="entry name" value="OmpA-like domain"/>
    <property type="match status" value="1"/>
</dbReference>
<dbReference type="InterPro" id="IPR003593">
    <property type="entry name" value="AAA+_ATPase"/>
</dbReference>
<sequence>MFESYYELNDNPFRLSADESFRFAHKNYLKAWSYLSYALEQGEGFVMITGQPGCGKTTLIRDILAQLDQEKTLAINLVTNQLQAEELLRKVALEYGLPAESYNKATLLTHIQDFVEKEYQKGRRAIIVIDEAQNLTLNGLEELRLLSNLQSGSHPLFQIFLVGQDELRGVILSPQMEHVRQRLIATCQIEPMSVSQTEGYIEHRLGIVGWHGDPELESTIFPLIHYITKGIPRKVNHVASRLLLYGALEEKHKFTDEDIWIVAEELFGEERLALKSGESFEEFKAAYSVEYEAHISDLEGSDSEPAVDQPAEEESIQAAEEESSQAAEEQGSPAESDEEISLSLENDSFEPDLDQPMMVEEDAGLSAEEQAETAEYKEEDTDQLAAQSEIYIDSDEVKTLTEQIVDENRTVADGLAVEAQSDVTLPESDLDDTTRRTKSDDESTEAIALNPEEILNTPTMKAERYRHEIEASGGFIVTDDNPDKDEVFSGGILKSVRHVALIVLIGIPLIAYVVWTPEQINGFFSEANNTIQTFLTPKSQPYKNRPQPKVEESIATAAGNRTDSAGQSQSDESPGTAGDTPEATDAVVDSVPETGDIATSETKEAGEDYIATQTRYQQIEVPDNQPPPIPSTVSERKFQIFFEDNNAEIPTEFEEMLNDLYIVLSLNSQANLKIRGYTYPSDDPLQNMRLSLERAQKVSLYFIDRGIDQARIKIEGHTPTLQQANRDKDLLEKHLSSRRVELLLQEGLY</sequence>
<dbReference type="Pfam" id="PF13401">
    <property type="entry name" value="AAA_22"/>
    <property type="match status" value="1"/>
</dbReference>
<dbReference type="InterPro" id="IPR052026">
    <property type="entry name" value="ExeA_AAA_ATPase_DNA-bind"/>
</dbReference>
<feature type="compositionally biased region" description="Basic and acidic residues" evidence="2">
    <location>
        <begin position="432"/>
        <end position="441"/>
    </location>
</feature>
<feature type="region of interest" description="Disordered" evidence="2">
    <location>
        <begin position="559"/>
        <end position="605"/>
    </location>
</feature>
<dbReference type="PANTHER" id="PTHR35894:SF1">
    <property type="entry name" value="PHOSPHORIBULOKINASE _ URIDINE KINASE FAMILY"/>
    <property type="match status" value="1"/>
</dbReference>
<dbReference type="Pfam" id="PF00691">
    <property type="entry name" value="OmpA"/>
    <property type="match status" value="1"/>
</dbReference>
<feature type="compositionally biased region" description="Acidic residues" evidence="2">
    <location>
        <begin position="310"/>
        <end position="323"/>
    </location>
</feature>
<dbReference type="InterPro" id="IPR006665">
    <property type="entry name" value="OmpA-like"/>
</dbReference>
<gene>
    <name evidence="4" type="ORF">JAZ07_22025</name>
</gene>
<dbReference type="PROSITE" id="PS51123">
    <property type="entry name" value="OMPA_2"/>
    <property type="match status" value="1"/>
</dbReference>
<dbReference type="Proteomes" id="UP000886667">
    <property type="component" value="Unassembled WGS sequence"/>
</dbReference>
<dbReference type="SMART" id="SM00382">
    <property type="entry name" value="AAA"/>
    <property type="match status" value="1"/>
</dbReference>
<feature type="domain" description="OmpA-like" evidence="3">
    <location>
        <begin position="629"/>
        <end position="748"/>
    </location>
</feature>
<proteinExistence type="predicted"/>
<dbReference type="InterPro" id="IPR027417">
    <property type="entry name" value="P-loop_NTPase"/>
</dbReference>
<reference evidence="4" key="1">
    <citation type="journal article" date="2021" name="Proc. Natl. Acad. Sci. U.S.A.">
        <title>Global biogeography of chemosynthetic symbionts reveals both localized and globally distributed symbiont groups. .</title>
        <authorList>
            <person name="Osvatic J.T."/>
            <person name="Wilkins L.G.E."/>
            <person name="Leibrecht L."/>
            <person name="Leray M."/>
            <person name="Zauner S."/>
            <person name="Polzin J."/>
            <person name="Camacho Y."/>
            <person name="Gros O."/>
            <person name="van Gils J.A."/>
            <person name="Eisen J.A."/>
            <person name="Petersen J.M."/>
            <person name="Yuen B."/>
        </authorList>
    </citation>
    <scope>NUCLEOTIDE SEQUENCE</scope>
    <source>
        <strain evidence="4">MAGclacostrist064TRANS</strain>
    </source>
</reference>
<dbReference type="EMBL" id="JAEPCM010000842">
    <property type="protein sequence ID" value="MCG7949023.1"/>
    <property type="molecule type" value="Genomic_DNA"/>
</dbReference>
<evidence type="ECO:0000256" key="2">
    <source>
        <dbReference type="SAM" id="MobiDB-lite"/>
    </source>
</evidence>